<feature type="signal peptide" evidence="1">
    <location>
        <begin position="1"/>
        <end position="19"/>
    </location>
</feature>
<evidence type="ECO:0000256" key="1">
    <source>
        <dbReference type="SAM" id="SignalP"/>
    </source>
</evidence>
<name>I3ZM48_TERRK</name>
<keyword evidence="1" id="KW-0732">Signal</keyword>
<proteinExistence type="predicted"/>
<reference evidence="2 3" key="1">
    <citation type="submission" date="2012-06" db="EMBL/GenBank/DDBJ databases">
        <title>Complete genome of Terriglobus roseus DSM 18391.</title>
        <authorList>
            <consortium name="US DOE Joint Genome Institute (JGI-PGF)"/>
            <person name="Lucas S."/>
            <person name="Copeland A."/>
            <person name="Lapidus A."/>
            <person name="Glavina del Rio T."/>
            <person name="Dalin E."/>
            <person name="Tice H."/>
            <person name="Bruce D."/>
            <person name="Goodwin L."/>
            <person name="Pitluck S."/>
            <person name="Peters L."/>
            <person name="Mikhailova N."/>
            <person name="Munk A.C.C."/>
            <person name="Kyrpides N."/>
            <person name="Mavromatis K."/>
            <person name="Ivanova N."/>
            <person name="Brettin T."/>
            <person name="Detter J.C."/>
            <person name="Han C."/>
            <person name="Larimer F."/>
            <person name="Land M."/>
            <person name="Hauser L."/>
            <person name="Markowitz V."/>
            <person name="Cheng J.-F."/>
            <person name="Hugenholtz P."/>
            <person name="Woyke T."/>
            <person name="Wu D."/>
            <person name="Brambilla E."/>
            <person name="Klenk H.-P."/>
            <person name="Eisen J.A."/>
        </authorList>
    </citation>
    <scope>NUCLEOTIDE SEQUENCE [LARGE SCALE GENOMIC DNA]</scope>
    <source>
        <strain evidence="3">DSM 18391 / NRRL B-41598 / KBS 63</strain>
    </source>
</reference>
<evidence type="ECO:0000313" key="2">
    <source>
        <dbReference type="EMBL" id="AFL90316.1"/>
    </source>
</evidence>
<dbReference type="AlphaFoldDB" id="I3ZM48"/>
<dbReference type="KEGG" id="trs:Terro_4109"/>
<evidence type="ECO:0000313" key="3">
    <source>
        <dbReference type="Proteomes" id="UP000006056"/>
    </source>
</evidence>
<dbReference type="STRING" id="926566.Terro_4109"/>
<gene>
    <name evidence="2" type="ordered locus">Terro_4109</name>
</gene>
<dbReference type="EMBL" id="CP003379">
    <property type="protein sequence ID" value="AFL90316.1"/>
    <property type="molecule type" value="Genomic_DNA"/>
</dbReference>
<dbReference type="HOGENOM" id="CLU_1460627_0_0_0"/>
<dbReference type="OrthoDB" id="122001at2"/>
<dbReference type="RefSeq" id="WP_014787576.1">
    <property type="nucleotide sequence ID" value="NC_018014.1"/>
</dbReference>
<accession>I3ZM48</accession>
<keyword evidence="3" id="KW-1185">Reference proteome</keyword>
<dbReference type="Proteomes" id="UP000006056">
    <property type="component" value="Chromosome"/>
</dbReference>
<feature type="chain" id="PRO_5003684180" evidence="1">
    <location>
        <begin position="20"/>
        <end position="185"/>
    </location>
</feature>
<sequence length="185" mass="20402">MLRATFIVAIAGLSLSISAQTGKRPAGKAELELNLEARDVVRGVPTTFHVILRNIGTQDIRLPEPSLGCASATSGAVLLVEKHTPELPGLDDLLTHRCRADLTYTQDFLKQAKSWVLLRPGGYLERVASPGRMHYENQGAGTYDLFAEYTPPVLEPDQRRALADAGYLYPQARLISKHVVLRKDR</sequence>
<organism evidence="2 3">
    <name type="scientific">Terriglobus roseus (strain DSM 18391 / NRRL B-41598 / KBS 63)</name>
    <dbReference type="NCBI Taxonomy" id="926566"/>
    <lineage>
        <taxon>Bacteria</taxon>
        <taxon>Pseudomonadati</taxon>
        <taxon>Acidobacteriota</taxon>
        <taxon>Terriglobia</taxon>
        <taxon>Terriglobales</taxon>
        <taxon>Acidobacteriaceae</taxon>
        <taxon>Terriglobus</taxon>
    </lineage>
</organism>
<protein>
    <submittedName>
        <fullName evidence="2">Uncharacterized protein</fullName>
    </submittedName>
</protein>